<feature type="compositionally biased region" description="Polar residues" evidence="1">
    <location>
        <begin position="1"/>
        <end position="27"/>
    </location>
</feature>
<protein>
    <submittedName>
        <fullName evidence="3">Phingoid long chain base kinase</fullName>
    </submittedName>
</protein>
<dbReference type="GO" id="GO:0046512">
    <property type="term" value="P:sphingosine biosynthetic process"/>
    <property type="evidence" value="ECO:0007669"/>
    <property type="project" value="TreeGrafter"/>
</dbReference>
<dbReference type="GO" id="GO:0016020">
    <property type="term" value="C:membrane"/>
    <property type="evidence" value="ECO:0007669"/>
    <property type="project" value="TreeGrafter"/>
</dbReference>
<dbReference type="SUPFAM" id="SSF111331">
    <property type="entry name" value="NAD kinase/diacylglycerol kinase-like"/>
    <property type="match status" value="1"/>
</dbReference>
<dbReference type="SMART" id="SM00046">
    <property type="entry name" value="DAGKc"/>
    <property type="match status" value="1"/>
</dbReference>
<proteinExistence type="predicted"/>
<dbReference type="Proteomes" id="UP001244011">
    <property type="component" value="Unassembled WGS sequence"/>
</dbReference>
<dbReference type="GO" id="GO:0016773">
    <property type="term" value="F:phosphotransferase activity, alcohol group as acceptor"/>
    <property type="evidence" value="ECO:0007669"/>
    <property type="project" value="UniProtKB-ARBA"/>
</dbReference>
<organism evidence="3 4">
    <name type="scientific">Phialemonium atrogriseum</name>
    <dbReference type="NCBI Taxonomy" id="1093897"/>
    <lineage>
        <taxon>Eukaryota</taxon>
        <taxon>Fungi</taxon>
        <taxon>Dikarya</taxon>
        <taxon>Ascomycota</taxon>
        <taxon>Pezizomycotina</taxon>
        <taxon>Sordariomycetes</taxon>
        <taxon>Sordariomycetidae</taxon>
        <taxon>Cephalothecales</taxon>
        <taxon>Cephalothecaceae</taxon>
        <taxon>Phialemonium</taxon>
    </lineage>
</organism>
<gene>
    <name evidence="3" type="ORF">QBC33DRAFT_558198</name>
</gene>
<dbReference type="EMBL" id="MU839006">
    <property type="protein sequence ID" value="KAK1768034.1"/>
    <property type="molecule type" value="Genomic_DNA"/>
</dbReference>
<dbReference type="Gene3D" id="2.60.200.40">
    <property type="match status" value="1"/>
</dbReference>
<dbReference type="InterPro" id="IPR050187">
    <property type="entry name" value="Lipid_Phosphate_FormReg"/>
</dbReference>
<dbReference type="Gene3D" id="3.40.50.10330">
    <property type="entry name" value="Probable inorganic polyphosphate/atp-NAD kinase, domain 1"/>
    <property type="match status" value="1"/>
</dbReference>
<dbReference type="GO" id="GO:0001727">
    <property type="term" value="F:lipid kinase activity"/>
    <property type="evidence" value="ECO:0007669"/>
    <property type="project" value="UniProtKB-ARBA"/>
</dbReference>
<evidence type="ECO:0000313" key="4">
    <source>
        <dbReference type="Proteomes" id="UP001244011"/>
    </source>
</evidence>
<sequence>MAEQQQPEPILAAQQQPDPILAEQQQPDPLLRSRSRKKVANAAPGDSPERTSTSDAIEIEDWLHLILSDEGFIIRNNPAEEPPSSFWRQNKPFNPNRIIPYHNILWAFVSADGGRLVIHFAKQVPKDRLAVGQDKDRLKVAELNYPILGPLSPARFVAKWVRALMGRAYQNNTVRAKRAYVLINPRAGKGEANKIWDQQVQQLFEFARMHCTVMRTERAGHAAELAEQLDVDAYDVVVVCSGDGLVHEVFNGLGRRKDARRALSSVAVCHIPCGSGNAMSCNLYGTHKPSHAALAIIKGVLTPLDLVSVTQGNERKLSFLSQALGIVAAVDLGTEMLRLMGPARFKLGFMAQILRQKVYPCDVAVRVEIDDKEAIKEHYRLRRRGLGPGASLDGDGPASVHPSKLGEGSGSGNSVGGQSEAAASSAAEEHGLPPLRYGTVMDDLPQGWEHIAHENLGNFYCGNMAYMTADANFFPATLPHDGLMDLVMIDGKVSPIRAIKLQTSVEKGRFFENPLVSYRKVSAYRIVPRNGVRGYVSIDGERAPFEPFQAEVHRGLGRTLSTNGSCYEAPGPRGWDPTEDAGPAV</sequence>
<keyword evidence="3" id="KW-0418">Kinase</keyword>
<comment type="caution">
    <text evidence="3">The sequence shown here is derived from an EMBL/GenBank/DDBJ whole genome shotgun (WGS) entry which is preliminary data.</text>
</comment>
<dbReference type="InterPro" id="IPR016064">
    <property type="entry name" value="NAD/diacylglycerol_kinase_sf"/>
</dbReference>
<dbReference type="GO" id="GO:0005737">
    <property type="term" value="C:cytoplasm"/>
    <property type="evidence" value="ECO:0007669"/>
    <property type="project" value="TreeGrafter"/>
</dbReference>
<evidence type="ECO:0000259" key="2">
    <source>
        <dbReference type="PROSITE" id="PS50146"/>
    </source>
</evidence>
<keyword evidence="4" id="KW-1185">Reference proteome</keyword>
<reference evidence="3" key="1">
    <citation type="submission" date="2023-06" db="EMBL/GenBank/DDBJ databases">
        <title>Genome-scale phylogeny and comparative genomics of the fungal order Sordariales.</title>
        <authorList>
            <consortium name="Lawrence Berkeley National Laboratory"/>
            <person name="Hensen N."/>
            <person name="Bonometti L."/>
            <person name="Westerberg I."/>
            <person name="Brannstrom I.O."/>
            <person name="Guillou S."/>
            <person name="Cros-Aarteil S."/>
            <person name="Calhoun S."/>
            <person name="Haridas S."/>
            <person name="Kuo A."/>
            <person name="Mondo S."/>
            <person name="Pangilinan J."/>
            <person name="Riley R."/>
            <person name="Labutti K."/>
            <person name="Andreopoulos B."/>
            <person name="Lipzen A."/>
            <person name="Chen C."/>
            <person name="Yanf M."/>
            <person name="Daum C."/>
            <person name="Ng V."/>
            <person name="Clum A."/>
            <person name="Steindorff A."/>
            <person name="Ohm R."/>
            <person name="Martin F."/>
            <person name="Silar P."/>
            <person name="Natvig D."/>
            <person name="Lalanne C."/>
            <person name="Gautier V."/>
            <person name="Ament-Velasquez S.L."/>
            <person name="Kruys A."/>
            <person name="Hutchinson M.I."/>
            <person name="Powell A.J."/>
            <person name="Barry K."/>
            <person name="Miller A.N."/>
            <person name="Grigoriev I.V."/>
            <person name="Debuchy R."/>
            <person name="Gladieux P."/>
            <person name="Thoren M.H."/>
            <person name="Johannesson H."/>
        </authorList>
    </citation>
    <scope>NUCLEOTIDE SEQUENCE</scope>
    <source>
        <strain evidence="3">8032-3</strain>
    </source>
</reference>
<dbReference type="AlphaFoldDB" id="A0AAJ0C3G2"/>
<dbReference type="Pfam" id="PF24321">
    <property type="entry name" value="DUF7493"/>
    <property type="match status" value="1"/>
</dbReference>
<dbReference type="PROSITE" id="PS50146">
    <property type="entry name" value="DAGK"/>
    <property type="match status" value="1"/>
</dbReference>
<feature type="region of interest" description="Disordered" evidence="1">
    <location>
        <begin position="386"/>
        <end position="428"/>
    </location>
</feature>
<dbReference type="Pfam" id="PF00781">
    <property type="entry name" value="DAGK_cat"/>
    <property type="match status" value="1"/>
</dbReference>
<evidence type="ECO:0000256" key="1">
    <source>
        <dbReference type="SAM" id="MobiDB-lite"/>
    </source>
</evidence>
<accession>A0AAJ0C3G2</accession>
<feature type="domain" description="DAGKc" evidence="2">
    <location>
        <begin position="174"/>
        <end position="313"/>
    </location>
</feature>
<evidence type="ECO:0000313" key="3">
    <source>
        <dbReference type="EMBL" id="KAK1768034.1"/>
    </source>
</evidence>
<dbReference type="PANTHER" id="PTHR12358:SF31">
    <property type="entry name" value="ACYLGLYCEROL KINASE, MITOCHONDRIAL"/>
    <property type="match status" value="1"/>
</dbReference>
<dbReference type="GeneID" id="85313045"/>
<dbReference type="InterPro" id="IPR017438">
    <property type="entry name" value="ATP-NAD_kinase_N"/>
</dbReference>
<dbReference type="InterPro" id="IPR001206">
    <property type="entry name" value="Diacylglycerol_kinase_cat_dom"/>
</dbReference>
<feature type="region of interest" description="Disordered" evidence="1">
    <location>
        <begin position="1"/>
        <end position="54"/>
    </location>
</feature>
<dbReference type="PANTHER" id="PTHR12358">
    <property type="entry name" value="SPHINGOSINE KINASE"/>
    <property type="match status" value="1"/>
</dbReference>
<feature type="compositionally biased region" description="Low complexity" evidence="1">
    <location>
        <begin position="416"/>
        <end position="426"/>
    </location>
</feature>
<keyword evidence="3" id="KW-0808">Transferase</keyword>
<dbReference type="InterPro" id="IPR055916">
    <property type="entry name" value="DUF7493"/>
</dbReference>
<dbReference type="RefSeq" id="XP_060284247.1">
    <property type="nucleotide sequence ID" value="XM_060429858.1"/>
</dbReference>
<name>A0AAJ0C3G2_9PEZI</name>